<dbReference type="NCBIfam" id="NF004638">
    <property type="entry name" value="PRK05988.1"/>
    <property type="match status" value="1"/>
</dbReference>
<organism evidence="8 9">
    <name type="scientific">Nocardioides cavernaquae</name>
    <dbReference type="NCBI Taxonomy" id="2321396"/>
    <lineage>
        <taxon>Bacteria</taxon>
        <taxon>Bacillati</taxon>
        <taxon>Actinomycetota</taxon>
        <taxon>Actinomycetes</taxon>
        <taxon>Propionibacteriales</taxon>
        <taxon>Nocardioidaceae</taxon>
        <taxon>Nocardioides</taxon>
    </lineage>
</organism>
<protein>
    <submittedName>
        <fullName evidence="8">Formate dehydrogenase subunit gamma</fullName>
    </submittedName>
</protein>
<evidence type="ECO:0000256" key="3">
    <source>
        <dbReference type="ARBA" id="ARBA00022723"/>
    </source>
</evidence>
<evidence type="ECO:0000256" key="5">
    <source>
        <dbReference type="ARBA" id="ARBA00023014"/>
    </source>
</evidence>
<dbReference type="Pfam" id="PF01257">
    <property type="entry name" value="2Fe-2S_thioredx"/>
    <property type="match status" value="1"/>
</dbReference>
<sequence>MTITTGTAGNAGDLSDLVRSAVDAHRAERGPLLVILHEIQERIGFVPPDAVPLIARELNLSRADVHGVITFYKDFRSEPVGRHSIELCRAEACQAVGAEALVAELEQELGCKTGSTTSNGAITLDQVFCFGNCALGPTGRIDGRVHGRLDRDTIAELLKEKSR</sequence>
<evidence type="ECO:0000256" key="7">
    <source>
        <dbReference type="PIRSR" id="PIRSR000216-1"/>
    </source>
</evidence>
<dbReference type="GO" id="GO:0016491">
    <property type="term" value="F:oxidoreductase activity"/>
    <property type="evidence" value="ECO:0007669"/>
    <property type="project" value="InterPro"/>
</dbReference>
<dbReference type="CDD" id="cd03081">
    <property type="entry name" value="TRX_Fd_NuoE_FDH_gamma"/>
    <property type="match status" value="1"/>
</dbReference>
<dbReference type="OrthoDB" id="9807941at2"/>
<feature type="binding site" evidence="7">
    <location>
        <position position="129"/>
    </location>
    <ligand>
        <name>[2Fe-2S] cluster</name>
        <dbReference type="ChEBI" id="CHEBI:190135"/>
    </ligand>
</feature>
<dbReference type="SUPFAM" id="SSF52833">
    <property type="entry name" value="Thioredoxin-like"/>
    <property type="match status" value="1"/>
</dbReference>
<dbReference type="AlphaFoldDB" id="A0A3A5HF21"/>
<dbReference type="InterPro" id="IPR036249">
    <property type="entry name" value="Thioredoxin-like_sf"/>
</dbReference>
<evidence type="ECO:0000256" key="1">
    <source>
        <dbReference type="ARBA" id="ARBA00010643"/>
    </source>
</evidence>
<dbReference type="PIRSF" id="PIRSF000216">
    <property type="entry name" value="NADH_DH_24kDa"/>
    <property type="match status" value="1"/>
</dbReference>
<dbReference type="InterPro" id="IPR002023">
    <property type="entry name" value="NuoE-like"/>
</dbReference>
<keyword evidence="9" id="KW-1185">Reference proteome</keyword>
<dbReference type="Proteomes" id="UP000276542">
    <property type="component" value="Unassembled WGS sequence"/>
</dbReference>
<keyword evidence="4 7" id="KW-0408">Iron</keyword>
<dbReference type="GO" id="GO:0051537">
    <property type="term" value="F:2 iron, 2 sulfur cluster binding"/>
    <property type="evidence" value="ECO:0007669"/>
    <property type="project" value="UniProtKB-KW"/>
</dbReference>
<feature type="binding site" evidence="7">
    <location>
        <position position="88"/>
    </location>
    <ligand>
        <name>[2Fe-2S] cluster</name>
        <dbReference type="ChEBI" id="CHEBI:190135"/>
    </ligand>
</feature>
<keyword evidence="3 7" id="KW-0479">Metal-binding</keyword>
<evidence type="ECO:0000313" key="9">
    <source>
        <dbReference type="Proteomes" id="UP000276542"/>
    </source>
</evidence>
<dbReference type="RefSeq" id="WP_120060389.1">
    <property type="nucleotide sequence ID" value="NZ_QYRP01000002.1"/>
</dbReference>
<keyword evidence="2 7" id="KW-0001">2Fe-2S</keyword>
<evidence type="ECO:0000256" key="6">
    <source>
        <dbReference type="ARBA" id="ARBA00034078"/>
    </source>
</evidence>
<gene>
    <name evidence="8" type="ORF">D4739_09465</name>
</gene>
<name>A0A3A5HF21_9ACTN</name>
<evidence type="ECO:0000256" key="2">
    <source>
        <dbReference type="ARBA" id="ARBA00022714"/>
    </source>
</evidence>
<evidence type="ECO:0000313" key="8">
    <source>
        <dbReference type="EMBL" id="RJS46417.1"/>
    </source>
</evidence>
<proteinExistence type="inferred from homology"/>
<comment type="similarity">
    <text evidence="1">Belongs to the complex I 24 kDa subunit family.</text>
</comment>
<dbReference type="InterPro" id="IPR028431">
    <property type="entry name" value="NADP_DH_HndA-like"/>
</dbReference>
<dbReference type="Gene3D" id="3.40.30.10">
    <property type="entry name" value="Glutaredoxin"/>
    <property type="match status" value="1"/>
</dbReference>
<accession>A0A3A5HF21</accession>
<dbReference type="GO" id="GO:0046872">
    <property type="term" value="F:metal ion binding"/>
    <property type="evidence" value="ECO:0007669"/>
    <property type="project" value="UniProtKB-KW"/>
</dbReference>
<dbReference type="PANTHER" id="PTHR43342:SF1">
    <property type="entry name" value="BIFURCATING [FEFE] HYDROGENASE GAMMA SUBUNIT"/>
    <property type="match status" value="1"/>
</dbReference>
<dbReference type="Gene3D" id="1.10.10.1590">
    <property type="entry name" value="NADH-quinone oxidoreductase subunit E"/>
    <property type="match status" value="1"/>
</dbReference>
<dbReference type="InterPro" id="IPR041921">
    <property type="entry name" value="NuoE_N"/>
</dbReference>
<comment type="cofactor">
    <cofactor evidence="7">
        <name>[2Fe-2S] cluster</name>
        <dbReference type="ChEBI" id="CHEBI:190135"/>
    </cofactor>
    <text evidence="7">Binds 1 [2Fe-2S] cluster.</text>
</comment>
<dbReference type="PANTHER" id="PTHR43342">
    <property type="entry name" value="NADH-QUINONE OXIDOREDUCTASE, E SUBUNIT"/>
    <property type="match status" value="1"/>
</dbReference>
<feature type="binding site" evidence="7">
    <location>
        <position position="133"/>
    </location>
    <ligand>
        <name>[2Fe-2S] cluster</name>
        <dbReference type="ChEBI" id="CHEBI:190135"/>
    </ligand>
</feature>
<reference evidence="9" key="1">
    <citation type="submission" date="2018-09" db="EMBL/GenBank/DDBJ databases">
        <authorList>
            <person name="Zhu H."/>
        </authorList>
    </citation>
    <scope>NUCLEOTIDE SEQUENCE [LARGE SCALE GENOMIC DNA]</scope>
    <source>
        <strain evidence="9">K1W22B-1</strain>
    </source>
</reference>
<comment type="caution">
    <text evidence="8">The sequence shown here is derived from an EMBL/GenBank/DDBJ whole genome shotgun (WGS) entry which is preliminary data.</text>
</comment>
<comment type="cofactor">
    <cofactor evidence="6">
        <name>[2Fe-2S] cluster</name>
        <dbReference type="ChEBI" id="CHEBI:190135"/>
    </cofactor>
</comment>
<keyword evidence="5 7" id="KW-0411">Iron-sulfur</keyword>
<dbReference type="EMBL" id="QYRP01000002">
    <property type="protein sequence ID" value="RJS46417.1"/>
    <property type="molecule type" value="Genomic_DNA"/>
</dbReference>
<evidence type="ECO:0000256" key="4">
    <source>
        <dbReference type="ARBA" id="ARBA00023004"/>
    </source>
</evidence>
<feature type="binding site" evidence="7">
    <location>
        <position position="93"/>
    </location>
    <ligand>
        <name>[2Fe-2S] cluster</name>
        <dbReference type="ChEBI" id="CHEBI:190135"/>
    </ligand>
</feature>